<dbReference type="EMBL" id="CP097332">
    <property type="protein sequence ID" value="UQX88904.1"/>
    <property type="molecule type" value="Genomic_DNA"/>
</dbReference>
<dbReference type="InterPro" id="IPR008966">
    <property type="entry name" value="Adhesion_dom_sf"/>
</dbReference>
<evidence type="ECO:0000259" key="9">
    <source>
        <dbReference type="Pfam" id="PF17961"/>
    </source>
</evidence>
<dbReference type="RefSeq" id="WP_249772754.1">
    <property type="nucleotide sequence ID" value="NZ_CP097332.1"/>
</dbReference>
<keyword evidence="5" id="KW-0572">Peptidoglycan-anchor</keyword>
<feature type="compositionally biased region" description="Low complexity" evidence="6">
    <location>
        <begin position="465"/>
        <end position="495"/>
    </location>
</feature>
<feature type="region of interest" description="Disordered" evidence="6">
    <location>
        <begin position="161"/>
        <end position="181"/>
    </location>
</feature>
<dbReference type="SUPFAM" id="SSF49401">
    <property type="entry name" value="Bacterial adhesins"/>
    <property type="match status" value="1"/>
</dbReference>
<evidence type="ECO:0000256" key="8">
    <source>
        <dbReference type="SAM" id="SignalP"/>
    </source>
</evidence>
<accession>A0ABY4QZM8</accession>
<reference evidence="10" key="2">
    <citation type="submission" date="2022-05" db="EMBL/GenBank/DDBJ databases">
        <authorList>
            <person name="Kim J.-S."/>
            <person name="Lee K."/>
            <person name="Suh M."/>
            <person name="Eom M."/>
            <person name="Kim J.-S."/>
            <person name="Kim D.-S."/>
            <person name="Ko S.-H."/>
            <person name="Shin Y."/>
            <person name="Lee J.-S."/>
        </authorList>
    </citation>
    <scope>NUCLEOTIDE SEQUENCE</scope>
    <source>
        <strain evidence="10">N237</strain>
    </source>
</reference>
<keyword evidence="11" id="KW-1185">Reference proteome</keyword>
<feature type="signal peptide" evidence="8">
    <location>
        <begin position="1"/>
        <end position="32"/>
    </location>
</feature>
<evidence type="ECO:0000313" key="11">
    <source>
        <dbReference type="Proteomes" id="UP001056336"/>
    </source>
</evidence>
<name>A0ABY4QZM8_9ACTN</name>
<evidence type="ECO:0000256" key="5">
    <source>
        <dbReference type="ARBA" id="ARBA00023088"/>
    </source>
</evidence>
<keyword evidence="7" id="KW-1133">Transmembrane helix</keyword>
<evidence type="ECO:0000256" key="4">
    <source>
        <dbReference type="ARBA" id="ARBA00022729"/>
    </source>
</evidence>
<feature type="compositionally biased region" description="Polar residues" evidence="6">
    <location>
        <begin position="445"/>
        <end position="459"/>
    </location>
</feature>
<feature type="region of interest" description="Disordered" evidence="6">
    <location>
        <begin position="445"/>
        <end position="500"/>
    </location>
</feature>
<evidence type="ECO:0000256" key="6">
    <source>
        <dbReference type="SAM" id="MobiDB-lite"/>
    </source>
</evidence>
<comment type="subcellular location">
    <subcellularLocation>
        <location evidence="1">Secreted</location>
        <location evidence="1">Cell wall</location>
        <topology evidence="1">Peptidoglycan-anchor</topology>
    </subcellularLocation>
</comment>
<evidence type="ECO:0000256" key="1">
    <source>
        <dbReference type="ARBA" id="ARBA00004168"/>
    </source>
</evidence>
<dbReference type="Pfam" id="PF17961">
    <property type="entry name" value="Big_8"/>
    <property type="match status" value="1"/>
</dbReference>
<dbReference type="NCBIfam" id="TIGR01167">
    <property type="entry name" value="LPXTG_anchor"/>
    <property type="match status" value="1"/>
</dbReference>
<sequence>MRPTIKFSSLLGALLLLAGALTIAFSGSSAHAATINNAITDVTVGPSPVALGNQVTTTIKWKVPNGTQAGDTFQLTLDPKLRNLPSSFLLKDANGNVVATASVSNTVPAVITFTMTDFAASHINVSGSAFVKSDFTAAPGNQTFTYTEPDGTKYSSTVTVTGSTGPNRAHGQKFGAWTRGDQGRQNPTDFLKWYLETRTGPFTSATLSDTIQSPQLIDCATVAVLVGDTGGANGSFAHGTTYSGATVTCSTGALTVKLGSATAGQLFRVTFSVSLPAATGADSPAETFANTATETAVSPGGTATYHPGSQMSQADAGGEGSGTNTTPNITIAKGDSNGNAGDTAAAAVLLPDGTASLVFTITNTGDEALKNVAVTDQVITNGTVTGLDCTFPDKSTGTTWAGPLAVKGSFTCTAQLADVVAGNTLHEDTGTVTAVGTLSGKTVTDHNSYFGNTPEQQNAPPTPSPTESSTSPAPSSSTPLSPSESTSPPESITTPPTLPNTGANAAPVVLGVGMALVGTLLLLVGRRRPGH</sequence>
<keyword evidence="2" id="KW-0134">Cell wall</keyword>
<protein>
    <submittedName>
        <fullName evidence="10">Ig-like domain-containing protein</fullName>
    </submittedName>
</protein>
<proteinExistence type="predicted"/>
<evidence type="ECO:0000313" key="10">
    <source>
        <dbReference type="EMBL" id="UQX88904.1"/>
    </source>
</evidence>
<feature type="chain" id="PRO_5045739541" evidence="8">
    <location>
        <begin position="33"/>
        <end position="531"/>
    </location>
</feature>
<reference evidence="10" key="1">
    <citation type="journal article" date="2018" name="Int. J. Syst. Evol. Microbiol.">
        <title>Jatrophihabitans telluris sp. nov., isolated from sediment soil of lava forest wetlands and the emended description of the genus Jatrophihabitans.</title>
        <authorList>
            <person name="Lee K.C."/>
            <person name="Suh M.K."/>
            <person name="Eom M.K."/>
            <person name="Kim K.K."/>
            <person name="Kim J.S."/>
            <person name="Kim D.S."/>
            <person name="Ko S.H."/>
            <person name="Shin Y.K."/>
            <person name="Lee J.S."/>
        </authorList>
    </citation>
    <scope>NUCLEOTIDE SEQUENCE</scope>
    <source>
        <strain evidence="10">N237</strain>
    </source>
</reference>
<keyword evidence="3" id="KW-0964">Secreted</keyword>
<dbReference type="InterPro" id="IPR041171">
    <property type="entry name" value="SDR_Ig"/>
</dbReference>
<keyword evidence="7" id="KW-0472">Membrane</keyword>
<feature type="transmembrane region" description="Helical" evidence="7">
    <location>
        <begin position="505"/>
        <end position="525"/>
    </location>
</feature>
<feature type="domain" description="SDR-like Ig" evidence="9">
    <location>
        <begin position="53"/>
        <end position="135"/>
    </location>
</feature>
<gene>
    <name evidence="10" type="ORF">M6D93_02630</name>
</gene>
<evidence type="ECO:0000256" key="7">
    <source>
        <dbReference type="SAM" id="Phobius"/>
    </source>
</evidence>
<organism evidence="10 11">
    <name type="scientific">Jatrophihabitans telluris</name>
    <dbReference type="NCBI Taxonomy" id="2038343"/>
    <lineage>
        <taxon>Bacteria</taxon>
        <taxon>Bacillati</taxon>
        <taxon>Actinomycetota</taxon>
        <taxon>Actinomycetes</taxon>
        <taxon>Jatrophihabitantales</taxon>
        <taxon>Jatrophihabitantaceae</taxon>
        <taxon>Jatrophihabitans</taxon>
    </lineage>
</organism>
<keyword evidence="7" id="KW-0812">Transmembrane</keyword>
<feature type="region of interest" description="Disordered" evidence="6">
    <location>
        <begin position="297"/>
        <end position="324"/>
    </location>
</feature>
<keyword evidence="4 8" id="KW-0732">Signal</keyword>
<evidence type="ECO:0000256" key="2">
    <source>
        <dbReference type="ARBA" id="ARBA00022512"/>
    </source>
</evidence>
<dbReference type="Proteomes" id="UP001056336">
    <property type="component" value="Chromosome"/>
</dbReference>
<evidence type="ECO:0000256" key="3">
    <source>
        <dbReference type="ARBA" id="ARBA00022525"/>
    </source>
</evidence>
<dbReference type="InterPro" id="IPR011252">
    <property type="entry name" value="Fibrogen-bd_dom1"/>
</dbReference>
<dbReference type="Gene3D" id="2.60.40.1280">
    <property type="match status" value="1"/>
</dbReference>